<dbReference type="SUPFAM" id="SSF53335">
    <property type="entry name" value="S-adenosyl-L-methionine-dependent methyltransferases"/>
    <property type="match status" value="1"/>
</dbReference>
<reference evidence="4 5" key="1">
    <citation type="submission" date="2019-09" db="EMBL/GenBank/DDBJ databases">
        <title>Actinomadura physcomitrii sp. nov., a novel actinomycete isolated from moss [Physcomitrium sphaericum (Ludw) Fuernr].</title>
        <authorList>
            <person name="Liu C."/>
            <person name="Zhuang X."/>
        </authorList>
    </citation>
    <scope>NUCLEOTIDE SEQUENCE [LARGE SCALE GENOMIC DNA]</scope>
    <source>
        <strain evidence="4 5">CYP1-1B</strain>
    </source>
</reference>
<dbReference type="GO" id="GO:0008168">
    <property type="term" value="F:methyltransferase activity"/>
    <property type="evidence" value="ECO:0007669"/>
    <property type="project" value="UniProtKB-KW"/>
</dbReference>
<organism evidence="4 5">
    <name type="scientific">Actinomadura montaniterrae</name>
    <dbReference type="NCBI Taxonomy" id="1803903"/>
    <lineage>
        <taxon>Bacteria</taxon>
        <taxon>Bacillati</taxon>
        <taxon>Actinomycetota</taxon>
        <taxon>Actinomycetes</taxon>
        <taxon>Streptosporangiales</taxon>
        <taxon>Thermomonosporaceae</taxon>
        <taxon>Actinomadura</taxon>
    </lineage>
</organism>
<protein>
    <submittedName>
        <fullName evidence="4">DNA cytosine methyltransferase</fullName>
    </submittedName>
</protein>
<proteinExistence type="predicted"/>
<dbReference type="EMBL" id="WBMR01000210">
    <property type="protein sequence ID" value="KAB2365209.1"/>
    <property type="molecule type" value="Genomic_DNA"/>
</dbReference>
<dbReference type="InterPro" id="IPR001525">
    <property type="entry name" value="C5_MeTfrase"/>
</dbReference>
<dbReference type="GO" id="GO:0032259">
    <property type="term" value="P:methylation"/>
    <property type="evidence" value="ECO:0007669"/>
    <property type="project" value="UniProtKB-KW"/>
</dbReference>
<dbReference type="InterPro" id="IPR029063">
    <property type="entry name" value="SAM-dependent_MTases_sf"/>
</dbReference>
<evidence type="ECO:0000256" key="3">
    <source>
        <dbReference type="ARBA" id="ARBA00022747"/>
    </source>
</evidence>
<dbReference type="AlphaFoldDB" id="A0A6L3VP88"/>
<keyword evidence="2 4" id="KW-0808">Transferase</keyword>
<dbReference type="GO" id="GO:0009307">
    <property type="term" value="P:DNA restriction-modification system"/>
    <property type="evidence" value="ECO:0007669"/>
    <property type="project" value="UniProtKB-KW"/>
</dbReference>
<dbReference type="Gene3D" id="3.40.50.150">
    <property type="entry name" value="Vaccinia Virus protein VP39"/>
    <property type="match status" value="1"/>
</dbReference>
<keyword evidence="1 4" id="KW-0489">Methyltransferase</keyword>
<keyword evidence="3" id="KW-0680">Restriction system</keyword>
<gene>
    <name evidence="4" type="ORF">F9B16_40930</name>
</gene>
<dbReference type="Pfam" id="PF00145">
    <property type="entry name" value="DNA_methylase"/>
    <property type="match status" value="1"/>
</dbReference>
<dbReference type="RefSeq" id="WP_151545650.1">
    <property type="nucleotide sequence ID" value="NZ_WBMR01000210.1"/>
</dbReference>
<evidence type="ECO:0000313" key="4">
    <source>
        <dbReference type="EMBL" id="KAB2365209.1"/>
    </source>
</evidence>
<evidence type="ECO:0000313" key="5">
    <source>
        <dbReference type="Proteomes" id="UP000483004"/>
    </source>
</evidence>
<comment type="caution">
    <text evidence="4">The sequence shown here is derived from an EMBL/GenBank/DDBJ whole genome shotgun (WGS) entry which is preliminary data.</text>
</comment>
<name>A0A6L3VP88_9ACTN</name>
<evidence type="ECO:0000256" key="1">
    <source>
        <dbReference type="ARBA" id="ARBA00022603"/>
    </source>
</evidence>
<dbReference type="Proteomes" id="UP000483004">
    <property type="component" value="Unassembled WGS sequence"/>
</dbReference>
<keyword evidence="5" id="KW-1185">Reference proteome</keyword>
<sequence>MIRTPFVLPARPWNGLRLLDLCCKAGGASMGFYLAGFDVVGVDKAPQRRYPFEFIQADALDVLADRAFIAGFDVLAGGPPCQAHTLAQRIQGREHPDLIPGVRAGMQASGLPHVIENVPGAPLRNPVELCGCMFTGLGVYRERLFEFGNWPGITQPAHRPHTEPLVKLGRPPRPGHRMHVVGNFSGVAQARKAMGIAWMTRDELREAIPPAYTRHIGTALATHLAAGPAAGRPAARTLCQGSAA</sequence>
<accession>A0A6L3VP88</accession>
<evidence type="ECO:0000256" key="2">
    <source>
        <dbReference type="ARBA" id="ARBA00022679"/>
    </source>
</evidence>
<dbReference type="OrthoDB" id="3476156at2"/>